<sequence length="288" mass="30661">MAVLGTLVLLALVAVTQIGARRADQASLEQRVHDFTGQLTPRGPYRPPDPAERDAVLGAIAALVPTGPAAGGDTRDAHRVLRDAGFIVEVAQDAAGRGFLLVRSDPSSARSWGLIALPLGRAPRLLVEVPHPNSDYNTENVGLAVLAIVPDAVYIEAGAHRRAADGRADVAHEEDSLFHALAVDLSVRMRLPQLQLHGFGDRDDLDEDVVLGPGDAHPAVRELTDRIEEAGLSVCRSWVQRCPELEGSTNVQGRAAARYGLPFAHVEMSASTRMRPESVARALATLAG</sequence>
<dbReference type="RefSeq" id="WP_169394541.1">
    <property type="nucleotide sequence ID" value="NZ_JAAXKY010000009.1"/>
</dbReference>
<accession>A0ABX1R8V8</accession>
<dbReference type="Proteomes" id="UP001296706">
    <property type="component" value="Unassembled WGS sequence"/>
</dbReference>
<comment type="caution">
    <text evidence="1">The sequence shown here is derived from an EMBL/GenBank/DDBJ whole genome shotgun (WGS) entry which is preliminary data.</text>
</comment>
<protein>
    <submittedName>
        <fullName evidence="1">Uncharacterized protein</fullName>
    </submittedName>
</protein>
<evidence type="ECO:0000313" key="2">
    <source>
        <dbReference type="Proteomes" id="UP001296706"/>
    </source>
</evidence>
<organism evidence="1 2">
    <name type="scientific">Pseudonocardia xinjiangensis</name>
    <dbReference type="NCBI Taxonomy" id="75289"/>
    <lineage>
        <taxon>Bacteria</taxon>
        <taxon>Bacillati</taxon>
        <taxon>Actinomycetota</taxon>
        <taxon>Actinomycetes</taxon>
        <taxon>Pseudonocardiales</taxon>
        <taxon>Pseudonocardiaceae</taxon>
        <taxon>Pseudonocardia</taxon>
    </lineage>
</organism>
<name>A0ABX1R8V8_9PSEU</name>
<evidence type="ECO:0000313" key="1">
    <source>
        <dbReference type="EMBL" id="NMH76462.1"/>
    </source>
</evidence>
<dbReference type="EMBL" id="JAAXKY010000009">
    <property type="protein sequence ID" value="NMH76462.1"/>
    <property type="molecule type" value="Genomic_DNA"/>
</dbReference>
<keyword evidence="2" id="KW-1185">Reference proteome</keyword>
<proteinExistence type="predicted"/>
<gene>
    <name evidence="1" type="ORF">HF577_05015</name>
</gene>
<reference evidence="1 2" key="1">
    <citation type="submission" date="2020-04" db="EMBL/GenBank/DDBJ databases">
        <authorList>
            <person name="Klaysubun C."/>
            <person name="Duangmal K."/>
            <person name="Lipun K."/>
        </authorList>
    </citation>
    <scope>NUCLEOTIDE SEQUENCE [LARGE SCALE GENOMIC DNA]</scope>
    <source>
        <strain evidence="1 2">JCM 11839</strain>
    </source>
</reference>